<organism evidence="2 3">
    <name type="scientific">Algoriphagus aestuariicola</name>
    <dbReference type="NCBI Taxonomy" id="1852016"/>
    <lineage>
        <taxon>Bacteria</taxon>
        <taxon>Pseudomonadati</taxon>
        <taxon>Bacteroidota</taxon>
        <taxon>Cytophagia</taxon>
        <taxon>Cytophagales</taxon>
        <taxon>Cyclobacteriaceae</taxon>
        <taxon>Algoriphagus</taxon>
    </lineage>
</organism>
<comment type="caution">
    <text evidence="2">The sequence shown here is derived from an EMBL/GenBank/DDBJ whole genome shotgun (WGS) entry which is preliminary data.</text>
</comment>
<protein>
    <submittedName>
        <fullName evidence="2">Uncharacterized protein</fullName>
    </submittedName>
</protein>
<gene>
    <name evidence="2" type="ORF">J0A67_11200</name>
</gene>
<evidence type="ECO:0000313" key="3">
    <source>
        <dbReference type="Proteomes" id="UP000664698"/>
    </source>
</evidence>
<keyword evidence="1" id="KW-0472">Membrane</keyword>
<keyword evidence="1" id="KW-1133">Transmembrane helix</keyword>
<reference evidence="2 3" key="1">
    <citation type="submission" date="2021-03" db="EMBL/GenBank/DDBJ databases">
        <title>novel species isolated from a fishpond in China.</title>
        <authorList>
            <person name="Lu H."/>
            <person name="Cai Z."/>
        </authorList>
    </citation>
    <scope>NUCLEOTIDE SEQUENCE [LARGE SCALE GENOMIC DNA]</scope>
    <source>
        <strain evidence="2 3">JCM 31546</strain>
    </source>
</reference>
<accession>A0ABS3BQ66</accession>
<feature type="transmembrane region" description="Helical" evidence="1">
    <location>
        <begin position="31"/>
        <end position="50"/>
    </location>
</feature>
<evidence type="ECO:0000256" key="1">
    <source>
        <dbReference type="SAM" id="Phobius"/>
    </source>
</evidence>
<sequence length="68" mass="7464">MKINVLLYILSLVVLIASIWLAIEFSYSGRMLSYAGISAFLGLVLNVVSYSTKGGIWARPSGNREKVL</sequence>
<dbReference type="RefSeq" id="WP_206569420.1">
    <property type="nucleotide sequence ID" value="NZ_JAFKCW010000002.1"/>
</dbReference>
<evidence type="ECO:0000313" key="2">
    <source>
        <dbReference type="EMBL" id="MBN7801430.1"/>
    </source>
</evidence>
<keyword evidence="3" id="KW-1185">Reference proteome</keyword>
<proteinExistence type="predicted"/>
<dbReference type="EMBL" id="JAFKCW010000002">
    <property type="protein sequence ID" value="MBN7801430.1"/>
    <property type="molecule type" value="Genomic_DNA"/>
</dbReference>
<name>A0ABS3BQ66_9BACT</name>
<keyword evidence="1" id="KW-0812">Transmembrane</keyword>
<dbReference type="Proteomes" id="UP000664698">
    <property type="component" value="Unassembled WGS sequence"/>
</dbReference>